<evidence type="ECO:0000313" key="1">
    <source>
        <dbReference type="EMBL" id="RFU67904.1"/>
    </source>
</evidence>
<reference evidence="1 2" key="1">
    <citation type="submission" date="2018-08" db="EMBL/GenBank/DDBJ databases">
        <title>Bacillus chawlae sp. nov., Bacillus glennii sp. nov., and Bacillus saganii sp. nov. Isolated from the Vehicle Assembly Building at Kennedy Space Center where the Viking Spacecraft were Assembled.</title>
        <authorList>
            <person name="Seuylemezian A."/>
            <person name="Vaishampayan P."/>
        </authorList>
    </citation>
    <scope>NUCLEOTIDE SEQUENCE [LARGE SCALE GENOMIC DNA]</scope>
    <source>
        <strain evidence="1 2">V47-23a</strain>
    </source>
</reference>
<dbReference type="EMBL" id="QVTE01000037">
    <property type="protein sequence ID" value="RFU67904.1"/>
    <property type="molecule type" value="Genomic_DNA"/>
</dbReference>
<name>A0A372LLP1_9BACI</name>
<dbReference type="InterPro" id="IPR038396">
    <property type="entry name" value="SpoIIAA-like_sf"/>
</dbReference>
<gene>
    <name evidence="1" type="ORF">D0469_13360</name>
</gene>
<comment type="caution">
    <text evidence="1">The sequence shown here is derived from an EMBL/GenBank/DDBJ whole genome shotgun (WGS) entry which is preliminary data.</text>
</comment>
<dbReference type="SUPFAM" id="SSF52091">
    <property type="entry name" value="SpoIIaa-like"/>
    <property type="match status" value="1"/>
</dbReference>
<dbReference type="Proteomes" id="UP000264541">
    <property type="component" value="Unassembled WGS sequence"/>
</dbReference>
<evidence type="ECO:0000313" key="2">
    <source>
        <dbReference type="Proteomes" id="UP000264541"/>
    </source>
</evidence>
<proteinExistence type="predicted"/>
<dbReference type="OrthoDB" id="2389786at2"/>
<protein>
    <submittedName>
        <fullName evidence="1">STAS/SEC14 domain-containing protein</fullName>
    </submittedName>
</protein>
<organism evidence="1 2">
    <name type="scientific">Peribacillus saganii</name>
    <dbReference type="NCBI Taxonomy" id="2303992"/>
    <lineage>
        <taxon>Bacteria</taxon>
        <taxon>Bacillati</taxon>
        <taxon>Bacillota</taxon>
        <taxon>Bacilli</taxon>
        <taxon>Bacillales</taxon>
        <taxon>Bacillaceae</taxon>
        <taxon>Peribacillus</taxon>
    </lineage>
</organism>
<dbReference type="AlphaFoldDB" id="A0A372LLP1"/>
<dbReference type="InterPro" id="IPR021866">
    <property type="entry name" value="SpoIIAA-like"/>
</dbReference>
<sequence>MKKCCLDLLSAPPQSYSKRPFKLILPKPITILPKQLISIHAKRWKQFNKFPVISEKEWIGTLAELGNYLPGIKSKHFKKEELEQAWDWITK</sequence>
<keyword evidence="2" id="KW-1185">Reference proteome</keyword>
<dbReference type="Pfam" id="PF11964">
    <property type="entry name" value="SpoIIAA-like"/>
    <property type="match status" value="1"/>
</dbReference>
<dbReference type="InterPro" id="IPR036513">
    <property type="entry name" value="STAS_dom_sf"/>
</dbReference>
<dbReference type="Gene3D" id="3.40.50.10600">
    <property type="entry name" value="SpoIIaa-like domains"/>
    <property type="match status" value="1"/>
</dbReference>
<accession>A0A372LLP1</accession>